<protein>
    <submittedName>
        <fullName evidence="1">Uncharacterized protein</fullName>
    </submittedName>
</protein>
<reference evidence="1 3" key="1">
    <citation type="journal article" date="2015" name="Sci. Rep.">
        <title>Chromosome-level genome map provides insights into diverse defense mechanisms in the medicinal fungus Ganoderma sinense.</title>
        <authorList>
            <person name="Zhu Y."/>
            <person name="Xu J."/>
            <person name="Sun C."/>
            <person name="Zhou S."/>
            <person name="Xu H."/>
            <person name="Nelson D.R."/>
            <person name="Qian J."/>
            <person name="Song J."/>
            <person name="Luo H."/>
            <person name="Xiang L."/>
            <person name="Li Y."/>
            <person name="Xu Z."/>
            <person name="Ji A."/>
            <person name="Wang L."/>
            <person name="Lu S."/>
            <person name="Hayward A."/>
            <person name="Sun W."/>
            <person name="Li X."/>
            <person name="Schwartz D.C."/>
            <person name="Wang Y."/>
            <person name="Chen S."/>
        </authorList>
    </citation>
    <scope>NUCLEOTIDE SEQUENCE [LARGE SCALE GENOMIC DNA]</scope>
    <source>
        <strain evidence="1 3">ZZ0214-1</strain>
    </source>
</reference>
<dbReference type="STRING" id="1077348.A0A2G8S8G9"/>
<dbReference type="AlphaFoldDB" id="A0A2G8S8G9"/>
<keyword evidence="3" id="KW-1185">Reference proteome</keyword>
<name>A0A2G8S8G9_9APHY</name>
<dbReference type="EMBL" id="AYKW01000016">
    <property type="protein sequence ID" value="PIL30210.1"/>
    <property type="molecule type" value="Genomic_DNA"/>
</dbReference>
<accession>A0A2G8S8G9</accession>
<sequence>MDKLEEAVVEKIERKDGRWAGGGWCNTARHRGLWTSFVSFLYDSCIAAAKKATALAKAKGCPTPRHCTRAAVYEAQFVFDAFRSKTVCERAELSRAGALDGAARERLGRNAADYRSGVAQSFQQFEQENCRAKVVALERECTSKLEE</sequence>
<evidence type="ECO:0000313" key="3">
    <source>
        <dbReference type="Proteomes" id="UP000230002"/>
    </source>
</evidence>
<dbReference type="EMBL" id="AYKW01000016">
    <property type="protein sequence ID" value="PIL30069.1"/>
    <property type="molecule type" value="Genomic_DNA"/>
</dbReference>
<proteinExistence type="predicted"/>
<evidence type="ECO:0000313" key="2">
    <source>
        <dbReference type="EMBL" id="PIL30210.1"/>
    </source>
</evidence>
<gene>
    <name evidence="1" type="ORF">GSI_07646</name>
    <name evidence="2" type="ORF">GSI_07788</name>
</gene>
<evidence type="ECO:0000313" key="1">
    <source>
        <dbReference type="EMBL" id="PIL30069.1"/>
    </source>
</evidence>
<comment type="caution">
    <text evidence="1">The sequence shown here is derived from an EMBL/GenBank/DDBJ whole genome shotgun (WGS) entry which is preliminary data.</text>
</comment>
<dbReference type="Proteomes" id="UP000230002">
    <property type="component" value="Unassembled WGS sequence"/>
</dbReference>
<organism evidence="1 3">
    <name type="scientific">Ganoderma sinense ZZ0214-1</name>
    <dbReference type="NCBI Taxonomy" id="1077348"/>
    <lineage>
        <taxon>Eukaryota</taxon>
        <taxon>Fungi</taxon>
        <taxon>Dikarya</taxon>
        <taxon>Basidiomycota</taxon>
        <taxon>Agaricomycotina</taxon>
        <taxon>Agaricomycetes</taxon>
        <taxon>Polyporales</taxon>
        <taxon>Polyporaceae</taxon>
        <taxon>Ganoderma</taxon>
    </lineage>
</organism>
<dbReference type="OrthoDB" id="2423195at2759"/>